<feature type="compositionally biased region" description="Low complexity" evidence="1">
    <location>
        <begin position="232"/>
        <end position="261"/>
    </location>
</feature>
<feature type="compositionally biased region" description="Polar residues" evidence="1">
    <location>
        <begin position="350"/>
        <end position="370"/>
    </location>
</feature>
<feature type="region of interest" description="Disordered" evidence="1">
    <location>
        <begin position="1"/>
        <end position="20"/>
    </location>
</feature>
<feature type="compositionally biased region" description="Basic and acidic residues" evidence="1">
    <location>
        <begin position="296"/>
        <end position="309"/>
    </location>
</feature>
<accession>A0A1B6M9M6</accession>
<dbReference type="AlphaFoldDB" id="A0A1B6M9M6"/>
<dbReference type="EMBL" id="GEBQ01007341">
    <property type="protein sequence ID" value="JAT32636.1"/>
    <property type="molecule type" value="Transcribed_RNA"/>
</dbReference>
<feature type="region of interest" description="Disordered" evidence="1">
    <location>
        <begin position="112"/>
        <end position="134"/>
    </location>
</feature>
<evidence type="ECO:0000256" key="1">
    <source>
        <dbReference type="SAM" id="MobiDB-lite"/>
    </source>
</evidence>
<feature type="compositionally biased region" description="Basic residues" evidence="1">
    <location>
        <begin position="1"/>
        <end position="15"/>
    </location>
</feature>
<sequence length="370" mass="43360">RTRVTRPRYRKKKPSRKPDLQYFVETTTEHNFETPLNEYTAISEDQPKLTTFDTIQNNYQTQQEPEQENIRYENKFKRRRPVRPNNYQSTSTFTNTEPETQEIPTAFSTLPEEEVKTTYPSSTTAFNKVPHRRRKKPINKTRGTTRHRSTTTTTSTTTELPQELTSDFFIHTDYQNLKETTQTENYPFNGLSFNEYGHIMQTGTDEYNVNTLYPTQQSEEFQTDFHEHDTVTPTTTTTEPTTTTTTTTTPTPETTTTTTTTKARIRNKYNYNNSRPRFSVKDYRERLKKATSTTEAPKEEVEEQKETPKIRPPKLRGNISYKPSDSQDDQVETSTRRFKPRYTGQRHAYRTSTTQSPLLQLDNPSTTERQ</sequence>
<proteinExistence type="predicted"/>
<name>A0A1B6M9M6_9HEMI</name>
<protein>
    <submittedName>
        <fullName evidence="2">Uncharacterized protein</fullName>
    </submittedName>
</protein>
<gene>
    <name evidence="2" type="ORF">g.53510</name>
</gene>
<feature type="region of interest" description="Disordered" evidence="1">
    <location>
        <begin position="228"/>
        <end position="370"/>
    </location>
</feature>
<feature type="non-terminal residue" evidence="2">
    <location>
        <position position="370"/>
    </location>
</feature>
<feature type="non-terminal residue" evidence="2">
    <location>
        <position position="1"/>
    </location>
</feature>
<reference evidence="2" key="1">
    <citation type="submission" date="2015-11" db="EMBL/GenBank/DDBJ databases">
        <title>De novo transcriptome assembly of four potential Pierce s Disease insect vectors from Arizona vineyards.</title>
        <authorList>
            <person name="Tassone E.E."/>
        </authorList>
    </citation>
    <scope>NUCLEOTIDE SEQUENCE</scope>
</reference>
<organism evidence="2">
    <name type="scientific">Graphocephala atropunctata</name>
    <dbReference type="NCBI Taxonomy" id="36148"/>
    <lineage>
        <taxon>Eukaryota</taxon>
        <taxon>Metazoa</taxon>
        <taxon>Ecdysozoa</taxon>
        <taxon>Arthropoda</taxon>
        <taxon>Hexapoda</taxon>
        <taxon>Insecta</taxon>
        <taxon>Pterygota</taxon>
        <taxon>Neoptera</taxon>
        <taxon>Paraneoptera</taxon>
        <taxon>Hemiptera</taxon>
        <taxon>Auchenorrhyncha</taxon>
        <taxon>Membracoidea</taxon>
        <taxon>Cicadellidae</taxon>
        <taxon>Cicadellinae</taxon>
        <taxon>Cicadellini</taxon>
        <taxon>Graphocephala</taxon>
    </lineage>
</organism>
<evidence type="ECO:0000313" key="2">
    <source>
        <dbReference type="EMBL" id="JAT32636.1"/>
    </source>
</evidence>